<keyword evidence="3" id="KW-1185">Reference proteome</keyword>
<dbReference type="AlphaFoldDB" id="A0A7J6CQ37"/>
<name>A0A7J6CQ37_9TELE</name>
<gene>
    <name evidence="2" type="ORF">G5714_010304</name>
</gene>
<evidence type="ECO:0000256" key="1">
    <source>
        <dbReference type="SAM" id="MobiDB-lite"/>
    </source>
</evidence>
<feature type="region of interest" description="Disordered" evidence="1">
    <location>
        <begin position="58"/>
        <end position="101"/>
    </location>
</feature>
<dbReference type="EMBL" id="JAAMOB010000009">
    <property type="protein sequence ID" value="KAF4109231.1"/>
    <property type="molecule type" value="Genomic_DNA"/>
</dbReference>
<dbReference type="Proteomes" id="UP000579812">
    <property type="component" value="Unassembled WGS sequence"/>
</dbReference>
<protein>
    <submittedName>
        <fullName evidence="2">Uncharacterized protein</fullName>
    </submittedName>
</protein>
<evidence type="ECO:0000313" key="3">
    <source>
        <dbReference type="Proteomes" id="UP000579812"/>
    </source>
</evidence>
<feature type="compositionally biased region" description="Pro residues" evidence="1">
    <location>
        <begin position="69"/>
        <end position="95"/>
    </location>
</feature>
<comment type="caution">
    <text evidence="2">The sequence shown here is derived from an EMBL/GenBank/DDBJ whole genome shotgun (WGS) entry which is preliminary data.</text>
</comment>
<reference evidence="2 3" key="1">
    <citation type="submission" date="2020-04" db="EMBL/GenBank/DDBJ databases">
        <title>Chromosome-level genome assembly of a cyprinid fish Onychostoma macrolepis by integration of Nanopore Sequencing, Bionano and Hi-C technology.</title>
        <authorList>
            <person name="Wang D."/>
        </authorList>
    </citation>
    <scope>NUCLEOTIDE SEQUENCE [LARGE SCALE GENOMIC DNA]</scope>
    <source>
        <strain evidence="2">SWU-2019</strain>
        <tissue evidence="2">Muscle</tissue>
    </source>
</reference>
<accession>A0A7J6CQ37</accession>
<evidence type="ECO:0000313" key="2">
    <source>
        <dbReference type="EMBL" id="KAF4109231.1"/>
    </source>
</evidence>
<sequence length="135" mass="14609">MDSKQMEAEERLFSIRQDGWALEQYVEDFIEHVHFVPWSDGTFKDSSGLDWMIIFSVSPPSSPESPSSPLVPPSPSSSPESPSSPPVPASPAPPERPPDSLRVFKDLKLNISVAIVAGPRCQGHGACSTVASRAH</sequence>
<organism evidence="2 3">
    <name type="scientific">Onychostoma macrolepis</name>
    <dbReference type="NCBI Taxonomy" id="369639"/>
    <lineage>
        <taxon>Eukaryota</taxon>
        <taxon>Metazoa</taxon>
        <taxon>Chordata</taxon>
        <taxon>Craniata</taxon>
        <taxon>Vertebrata</taxon>
        <taxon>Euteleostomi</taxon>
        <taxon>Actinopterygii</taxon>
        <taxon>Neopterygii</taxon>
        <taxon>Teleostei</taxon>
        <taxon>Ostariophysi</taxon>
        <taxon>Cypriniformes</taxon>
        <taxon>Cyprinidae</taxon>
        <taxon>Acrossocheilinae</taxon>
        <taxon>Onychostoma</taxon>
    </lineage>
</organism>
<feature type="compositionally biased region" description="Low complexity" evidence="1">
    <location>
        <begin position="58"/>
        <end position="68"/>
    </location>
</feature>
<proteinExistence type="predicted"/>